<dbReference type="RefSeq" id="WP_406581866.1">
    <property type="nucleotide sequence ID" value="NZ_JBJHQH010000014.1"/>
</dbReference>
<dbReference type="EMBL" id="JBJHQH010000014">
    <property type="protein sequence ID" value="MFK9093336.1"/>
    <property type="molecule type" value="Genomic_DNA"/>
</dbReference>
<sequence>MKKSVKAKIATGVIAASLLGSTGYVFANSNAGSQLKAWGDSQIAAAKQALTKDNSTATIAAVNKFNSDSATKRDNSKKAIDQAGTAEKADTEKNIKDKLAEHVASLQTALADYVSTIGGDFDTFVGTEKGKITKSLNDQLPALTASINSVLQKAQSDNVNSVTDASLLVKGQATSDLIKEINRVKGELQKLVDSEKATAKGELDAHLASEVTTVNGLIDSLISSLETSAKTAIGDAGQTVEDSANANFERVINLIGNNQPISVDKQKLEVSNKLENGKIKWTVTNKNNFDVVFIWRHVKTGAGGVLETTFAEGNGQARAGESTFFTTPTDKNGSIIIEWLDENGKKQNTEVKEPNNPK</sequence>
<proteinExistence type="predicted"/>
<name>A0ABW8RMG0_9BACI</name>
<comment type="caution">
    <text evidence="2">The sequence shown here is derived from an EMBL/GenBank/DDBJ whole genome shotgun (WGS) entry which is preliminary data.</text>
</comment>
<keyword evidence="1" id="KW-0732">Signal</keyword>
<accession>A0ABW8RMG0</accession>
<protein>
    <submittedName>
        <fullName evidence="2">Uncharacterized protein</fullName>
    </submittedName>
</protein>
<feature type="signal peptide" evidence="1">
    <location>
        <begin position="1"/>
        <end position="27"/>
    </location>
</feature>
<evidence type="ECO:0000313" key="2">
    <source>
        <dbReference type="EMBL" id="MFK9093336.1"/>
    </source>
</evidence>
<reference evidence="2 3" key="1">
    <citation type="submission" date="2024-11" db="EMBL/GenBank/DDBJ databases">
        <authorList>
            <person name="Lucas J.A."/>
        </authorList>
    </citation>
    <scope>NUCLEOTIDE SEQUENCE [LARGE SCALE GENOMIC DNA]</scope>
    <source>
        <strain evidence="2 3">Z 5.4</strain>
    </source>
</reference>
<keyword evidence="3" id="KW-1185">Reference proteome</keyword>
<evidence type="ECO:0000313" key="3">
    <source>
        <dbReference type="Proteomes" id="UP001623041"/>
    </source>
</evidence>
<evidence type="ECO:0000256" key="1">
    <source>
        <dbReference type="SAM" id="SignalP"/>
    </source>
</evidence>
<feature type="chain" id="PRO_5046206158" evidence="1">
    <location>
        <begin position="28"/>
        <end position="358"/>
    </location>
</feature>
<gene>
    <name evidence="2" type="ORF">ACJEBI_17865</name>
</gene>
<dbReference type="Proteomes" id="UP001623041">
    <property type="component" value="Unassembled WGS sequence"/>
</dbReference>
<organism evidence="2 3">
    <name type="scientific">Bacillus salipaludis</name>
    <dbReference type="NCBI Taxonomy" id="2547811"/>
    <lineage>
        <taxon>Bacteria</taxon>
        <taxon>Bacillati</taxon>
        <taxon>Bacillota</taxon>
        <taxon>Bacilli</taxon>
        <taxon>Bacillales</taxon>
        <taxon>Bacillaceae</taxon>
        <taxon>Bacillus</taxon>
    </lineage>
</organism>